<evidence type="ECO:0000313" key="9">
    <source>
        <dbReference type="EMBL" id="TRY69691.1"/>
    </source>
</evidence>
<protein>
    <recommendedName>
        <fullName evidence="8">Stereocilin LRR domain-containing protein</fullName>
    </recommendedName>
</protein>
<feature type="domain" description="Stereocilin LRR" evidence="8">
    <location>
        <begin position="374"/>
        <end position="524"/>
    </location>
</feature>
<feature type="region of interest" description="Disordered" evidence="7">
    <location>
        <begin position="96"/>
        <end position="134"/>
    </location>
</feature>
<dbReference type="CDD" id="cd22971">
    <property type="entry name" value="DD_RIIAD1"/>
    <property type="match status" value="1"/>
</dbReference>
<proteinExistence type="inferred from homology"/>
<dbReference type="Proteomes" id="UP000316079">
    <property type="component" value="Unassembled WGS sequence"/>
</dbReference>
<organism evidence="9 10">
    <name type="scientific">Danionella cerebrum</name>
    <dbReference type="NCBI Taxonomy" id="2873325"/>
    <lineage>
        <taxon>Eukaryota</taxon>
        <taxon>Metazoa</taxon>
        <taxon>Chordata</taxon>
        <taxon>Craniata</taxon>
        <taxon>Vertebrata</taxon>
        <taxon>Euteleostomi</taxon>
        <taxon>Actinopterygii</taxon>
        <taxon>Neopterygii</taxon>
        <taxon>Teleostei</taxon>
        <taxon>Ostariophysi</taxon>
        <taxon>Cypriniformes</taxon>
        <taxon>Danionidae</taxon>
        <taxon>Danioninae</taxon>
        <taxon>Danionella</taxon>
    </lineage>
</organism>
<dbReference type="InterPro" id="IPR010335">
    <property type="entry name" value="Mesothelin"/>
</dbReference>
<dbReference type="OrthoDB" id="8195838at2759"/>
<evidence type="ECO:0000313" key="10">
    <source>
        <dbReference type="Proteomes" id="UP000316079"/>
    </source>
</evidence>
<keyword evidence="3" id="KW-0732">Signal</keyword>
<dbReference type="EMBL" id="SRMA01026787">
    <property type="protein sequence ID" value="TRY69691.1"/>
    <property type="molecule type" value="Genomic_DNA"/>
</dbReference>
<dbReference type="InterPro" id="IPR059162">
    <property type="entry name" value="RIIAD1"/>
</dbReference>
<keyword evidence="10" id="KW-1185">Reference proteome</keyword>
<dbReference type="GO" id="GO:0009986">
    <property type="term" value="C:cell surface"/>
    <property type="evidence" value="ECO:0007669"/>
    <property type="project" value="TreeGrafter"/>
</dbReference>
<evidence type="ECO:0000256" key="4">
    <source>
        <dbReference type="ARBA" id="ARBA00022889"/>
    </source>
</evidence>
<reference evidence="9 10" key="1">
    <citation type="journal article" date="2019" name="Sci. Data">
        <title>Hybrid genome assembly and annotation of Danionella translucida.</title>
        <authorList>
            <person name="Kadobianskyi M."/>
            <person name="Schulze L."/>
            <person name="Schuelke M."/>
            <person name="Judkewitz B."/>
        </authorList>
    </citation>
    <scope>NUCLEOTIDE SEQUENCE [LARGE SCALE GENOMIC DNA]</scope>
    <source>
        <strain evidence="9 10">Bolton</strain>
    </source>
</reference>
<evidence type="ECO:0000256" key="1">
    <source>
        <dbReference type="ARBA" id="ARBA00004370"/>
    </source>
</evidence>
<keyword evidence="4" id="KW-0130">Cell adhesion</keyword>
<evidence type="ECO:0000256" key="3">
    <source>
        <dbReference type="ARBA" id="ARBA00022729"/>
    </source>
</evidence>
<dbReference type="PANTHER" id="PTHR23412:SF21">
    <property type="entry name" value="OTOANCORIN ISOFORM X1"/>
    <property type="match status" value="1"/>
</dbReference>
<dbReference type="Pfam" id="PF21058">
    <property type="entry name" value="Stereocilin"/>
    <property type="match status" value="1"/>
</dbReference>
<dbReference type="GO" id="GO:0016020">
    <property type="term" value="C:membrane"/>
    <property type="evidence" value="ECO:0007669"/>
    <property type="project" value="UniProtKB-SubCell"/>
</dbReference>
<dbReference type="InterPro" id="IPR026664">
    <property type="entry name" value="Stereocilin-rel"/>
</dbReference>
<comment type="similarity">
    <text evidence="2">Belongs to the mesothelin family.</text>
</comment>
<sequence>MAERNTLEKLDFGALSSEQQEKLRQFKIKTRIANEKYLRSHPEVEMLLSDFLRDVFLKRPSDIREFAAESGGEAQSSGVGGVQSLVLYNERRKHLAGEEGPDGGFQGGGRLLSSRPVDSRGDAEYDNSPDAGTYPMSACSSKGYQMPVINSTMNSSYTKMQTLMMENPASLFMELVSSIPPPSSPPQPKLRPNETTEEQSLAWNITEKMRNCTKMDHMIEIMRNTSVGPRCFMRAFVAPLSWITIMQNGTDINHEDLTQLLWAAKPLLETMPPSTFVLPPFSQTCHLAEMMKMFATSAVQMCPPRMLWLKTKMLSMMGPFLSQLPLDEVKTIPKEELCEFFRSPDFPPSFQNVQGMLPTLGRTIFQRLKQECSSSDNFTQNMDRLGSLVCFFDGAPALNLTLSRKMLSQIDVCNNSEIEKVKRQLVENILESDNGSSAPEMLQSLGSAVITLPLSKLSRFTPEDLNSSLNSLSQAKWSPAQATTLIKKLLETTETISSEKLLSLGSMVRGVDSSLLKNLKTANLLGKDNLKSISEKMSSLQKTALLDALVKGLPDSLLSSLSLATLEKANLSSVEQLQSRGWTRAQSTFLLKKIVGNKISLGDLRKLDQAVQGVTCEMIEKFNRTETLEMAQTLNRSCILLSRIQIRCAAQKLFASLEEQRAGYFSNIKNAELQAIPALMLIHLPVEKLQNLSDAVCPAFLEKMKEVNLSSLPNSSPARSALTKRAVACLVRTANRSSLGPLLCELDPAWISSLSAGVRNATLQAMASCQFIQPENREPLFKLITASYGDPAHWSEEDTRGLGLLVLLNDTAVERLPAKSWLKSYLSELLDSFSSQQLLPAPKEFRPWFDLSALKRKLFELKTSTAVLNRRKREVVTTLTLANIEDLKLGNVYWTPAQFSRMPVQVFLDAVPTLGEIKNFGTEQLAALRNKTLEAWGGVSMLNESHISNLGCICQSFSAEELGNLSIASLDTLEILATCNFNQTLRTAIWQAFQKVTGISAAGLGALEMVGVGQFICGLQPAQIAQLNSLNFKEAAEAVGRASCPLNITESLKDKAVSVFGKPESWSEAQVSIMGNIISGLSSVELGRLNSSVLPFIQPSAIPLIPSDRFSALSVNQLKALGPDNAAMVTGGQRAGLRVDQRAALDEAVGLKSARADVPISNSNTTPGISPPQPLKGGAAVESMAGHVLLIQAIVLVLLGYIL</sequence>
<accession>A0A553NW76</accession>
<evidence type="ECO:0000256" key="7">
    <source>
        <dbReference type="SAM" id="MobiDB-lite"/>
    </source>
</evidence>
<keyword evidence="5" id="KW-0472">Membrane</keyword>
<dbReference type="InterPro" id="IPR048992">
    <property type="entry name" value="Stereocilin_LRR"/>
</dbReference>
<comment type="subcellular location">
    <subcellularLocation>
        <location evidence="1">Membrane</location>
    </subcellularLocation>
</comment>
<evidence type="ECO:0000256" key="5">
    <source>
        <dbReference type="ARBA" id="ARBA00023136"/>
    </source>
</evidence>
<comment type="caution">
    <text evidence="9">The sequence shown here is derived from an EMBL/GenBank/DDBJ whole genome shotgun (WGS) entry which is preliminary data.</text>
</comment>
<evidence type="ECO:0000256" key="2">
    <source>
        <dbReference type="ARBA" id="ARBA00011016"/>
    </source>
</evidence>
<dbReference type="STRING" id="623744.A0A553NW76"/>
<dbReference type="GO" id="GO:0007160">
    <property type="term" value="P:cell-matrix adhesion"/>
    <property type="evidence" value="ECO:0007669"/>
    <property type="project" value="TreeGrafter"/>
</dbReference>
<dbReference type="AlphaFoldDB" id="A0A553NW76"/>
<dbReference type="PANTHER" id="PTHR23412">
    <property type="entry name" value="STEREOCILIN RELATED"/>
    <property type="match status" value="1"/>
</dbReference>
<dbReference type="Pfam" id="PF06060">
    <property type="entry name" value="Mesothelin"/>
    <property type="match status" value="1"/>
</dbReference>
<name>A0A553NW76_9TELE</name>
<keyword evidence="6" id="KW-0325">Glycoprotein</keyword>
<evidence type="ECO:0000259" key="8">
    <source>
        <dbReference type="Pfam" id="PF21058"/>
    </source>
</evidence>
<gene>
    <name evidence="9" type="ORF">DNTS_020251</name>
</gene>
<evidence type="ECO:0000256" key="6">
    <source>
        <dbReference type="ARBA" id="ARBA00023180"/>
    </source>
</evidence>